<evidence type="ECO:0000256" key="12">
    <source>
        <dbReference type="ARBA" id="ARBA00023004"/>
    </source>
</evidence>
<dbReference type="Gene3D" id="2.60.40.420">
    <property type="entry name" value="Cupredoxins - blue copper proteins"/>
    <property type="match status" value="1"/>
</dbReference>
<dbReference type="InterPro" id="IPR036909">
    <property type="entry name" value="Cyt_c-like_dom_sf"/>
</dbReference>
<dbReference type="KEGG" id="vin:AKJ08_0633"/>
<dbReference type="InterPro" id="IPR009056">
    <property type="entry name" value="Cyt_c-like_dom"/>
</dbReference>
<dbReference type="SUPFAM" id="SSF46626">
    <property type="entry name" value="Cytochrome c"/>
    <property type="match status" value="1"/>
</dbReference>
<keyword evidence="6" id="KW-0679">Respiratory chain</keyword>
<evidence type="ECO:0000256" key="17">
    <source>
        <dbReference type="PROSITE-ProRule" id="PRU00433"/>
    </source>
</evidence>
<dbReference type="PANTHER" id="PTHR22888">
    <property type="entry name" value="CYTOCHROME C OXIDASE, SUBUNIT II"/>
    <property type="match status" value="1"/>
</dbReference>
<dbReference type="GO" id="GO:0020037">
    <property type="term" value="F:heme binding"/>
    <property type="evidence" value="ECO:0007669"/>
    <property type="project" value="InterPro"/>
</dbReference>
<dbReference type="GO" id="GO:0004129">
    <property type="term" value="F:cytochrome-c oxidase activity"/>
    <property type="evidence" value="ECO:0007669"/>
    <property type="project" value="UniProtKB-EC"/>
</dbReference>
<evidence type="ECO:0000313" key="21">
    <source>
        <dbReference type="EMBL" id="AKU90246.1"/>
    </source>
</evidence>
<name>A0A0K1PA06_9BACT</name>
<evidence type="ECO:0000256" key="9">
    <source>
        <dbReference type="ARBA" id="ARBA00022967"/>
    </source>
</evidence>
<sequence length="390" mass="44331">MNEFLRQILYLPKQASTISTDIDHLHYWVIGTTMAGSSLVFFTALWFTFRYRRREEGELTPHIRAGVPLELGFIGLLVTLFVTFWVIGFHQYVRIRTPPKDAMIVYVTAKQWMWKFSYPEGKSSIATLVVPARRKVKLIMTSRDVIHSFFVPAFRLKQDVLPGRYETLWFEAKEPGLYKILCAEYCGLNHSRMWGDVVVLDPERYDEWLEGIDTENLVNFPEDDPRRTIADQDHPGVNPSPTGVVLSSMPKSLADRGRLVAERRGCLSCHTLDGQQHIAPTWRGLWGSTVILSDGSQVVADEAYLTESMMDPMAKVVAGFLPVMPTYQGLLEPAEVAALLELMRSIRDPLPSKVLYPVPLIESPERPPLSHVDPDRARQILNLPSERTPP</sequence>
<dbReference type="GO" id="GO:0042773">
    <property type="term" value="P:ATP synthesis coupled electron transport"/>
    <property type="evidence" value="ECO:0007669"/>
    <property type="project" value="TreeGrafter"/>
</dbReference>
<keyword evidence="10" id="KW-0249">Electron transport</keyword>
<evidence type="ECO:0000256" key="14">
    <source>
        <dbReference type="ARBA" id="ARBA00023136"/>
    </source>
</evidence>
<evidence type="ECO:0000256" key="1">
    <source>
        <dbReference type="ARBA" id="ARBA00004141"/>
    </source>
</evidence>
<dbReference type="SUPFAM" id="SSF49503">
    <property type="entry name" value="Cupredoxins"/>
    <property type="match status" value="1"/>
</dbReference>
<dbReference type="Pfam" id="PF00116">
    <property type="entry name" value="COX2"/>
    <property type="match status" value="1"/>
</dbReference>
<evidence type="ECO:0000256" key="2">
    <source>
        <dbReference type="ARBA" id="ARBA00007866"/>
    </source>
</evidence>
<evidence type="ECO:0000256" key="6">
    <source>
        <dbReference type="ARBA" id="ARBA00022660"/>
    </source>
</evidence>
<protein>
    <recommendedName>
        <fullName evidence="3">cytochrome-c oxidase</fullName>
        <ecNumber evidence="3">7.1.1.9</ecNumber>
    </recommendedName>
    <alternativeName>
        <fullName evidence="16">Cytochrome aa3 subunit 2</fullName>
    </alternativeName>
</protein>
<dbReference type="EC" id="7.1.1.9" evidence="3"/>
<dbReference type="Proteomes" id="UP000055590">
    <property type="component" value="Chromosome"/>
</dbReference>
<keyword evidence="7 18" id="KW-0812">Transmembrane</keyword>
<keyword evidence="11 18" id="KW-1133">Transmembrane helix</keyword>
<keyword evidence="22" id="KW-1185">Reference proteome</keyword>
<dbReference type="InterPro" id="IPR008972">
    <property type="entry name" value="Cupredoxin"/>
</dbReference>
<feature type="transmembrane region" description="Helical" evidence="18">
    <location>
        <begin position="25"/>
        <end position="49"/>
    </location>
</feature>
<feature type="domain" description="Cytochrome c" evidence="20">
    <location>
        <begin position="252"/>
        <end position="347"/>
    </location>
</feature>
<keyword evidence="5 17" id="KW-0349">Heme</keyword>
<keyword evidence="12 17" id="KW-0408">Iron</keyword>
<comment type="function">
    <text evidence="15">Subunits I and II form the functional core of the enzyme complex. Electrons originating in cytochrome c are transferred via heme a and Cu(A) to the binuclear center formed by heme a3 and Cu(B).</text>
</comment>
<evidence type="ECO:0000256" key="4">
    <source>
        <dbReference type="ARBA" id="ARBA00022448"/>
    </source>
</evidence>
<keyword evidence="13" id="KW-0186">Copper</keyword>
<keyword evidence="14 18" id="KW-0472">Membrane</keyword>
<dbReference type="InterPro" id="IPR045187">
    <property type="entry name" value="CcO_II"/>
</dbReference>
<proteinExistence type="inferred from homology"/>
<evidence type="ECO:0000256" key="3">
    <source>
        <dbReference type="ARBA" id="ARBA00012949"/>
    </source>
</evidence>
<dbReference type="InterPro" id="IPR002429">
    <property type="entry name" value="CcO_II-like_C"/>
</dbReference>
<evidence type="ECO:0000256" key="16">
    <source>
        <dbReference type="ARBA" id="ARBA00031399"/>
    </source>
</evidence>
<dbReference type="GO" id="GO:0016020">
    <property type="term" value="C:membrane"/>
    <property type="evidence" value="ECO:0007669"/>
    <property type="project" value="UniProtKB-SubCell"/>
</dbReference>
<feature type="transmembrane region" description="Helical" evidence="18">
    <location>
        <begin position="69"/>
        <end position="93"/>
    </location>
</feature>
<dbReference type="CDD" id="cd13915">
    <property type="entry name" value="CuRO_HCO_II_like_2"/>
    <property type="match status" value="1"/>
</dbReference>
<dbReference type="PROSITE" id="PS50857">
    <property type="entry name" value="COX2_CUA"/>
    <property type="match status" value="1"/>
</dbReference>
<dbReference type="InterPro" id="IPR014222">
    <property type="entry name" value="Cyt_c_oxidase_su2"/>
</dbReference>
<feature type="domain" description="Cytochrome oxidase subunit II copper A binding" evidence="19">
    <location>
        <begin position="100"/>
        <end position="211"/>
    </location>
</feature>
<evidence type="ECO:0000256" key="13">
    <source>
        <dbReference type="ARBA" id="ARBA00023008"/>
    </source>
</evidence>
<evidence type="ECO:0000259" key="20">
    <source>
        <dbReference type="PROSITE" id="PS51007"/>
    </source>
</evidence>
<comment type="similarity">
    <text evidence="2">Belongs to the cytochrome c oxidase subunit 2 family.</text>
</comment>
<dbReference type="Gene3D" id="1.10.760.10">
    <property type="entry name" value="Cytochrome c-like domain"/>
    <property type="match status" value="1"/>
</dbReference>
<dbReference type="SUPFAM" id="SSF81464">
    <property type="entry name" value="Cytochrome c oxidase subunit II-like, transmembrane region"/>
    <property type="match status" value="1"/>
</dbReference>
<evidence type="ECO:0000313" key="22">
    <source>
        <dbReference type="Proteomes" id="UP000055590"/>
    </source>
</evidence>
<keyword evidence="4" id="KW-0813">Transport</keyword>
<dbReference type="OrthoDB" id="9781261at2"/>
<accession>A0A0K1PA06</accession>
<dbReference type="PROSITE" id="PS00078">
    <property type="entry name" value="COX2"/>
    <property type="match status" value="1"/>
</dbReference>
<evidence type="ECO:0000256" key="5">
    <source>
        <dbReference type="ARBA" id="ARBA00022617"/>
    </source>
</evidence>
<dbReference type="PANTHER" id="PTHR22888:SF9">
    <property type="entry name" value="CYTOCHROME C OXIDASE SUBUNIT 2"/>
    <property type="match status" value="1"/>
</dbReference>
<dbReference type="GO" id="GO:0005507">
    <property type="term" value="F:copper ion binding"/>
    <property type="evidence" value="ECO:0007669"/>
    <property type="project" value="InterPro"/>
</dbReference>
<evidence type="ECO:0000256" key="18">
    <source>
        <dbReference type="SAM" id="Phobius"/>
    </source>
</evidence>
<evidence type="ECO:0000256" key="10">
    <source>
        <dbReference type="ARBA" id="ARBA00022982"/>
    </source>
</evidence>
<dbReference type="PATRIC" id="fig|1391653.3.peg.652"/>
<dbReference type="EMBL" id="CP012332">
    <property type="protein sequence ID" value="AKU90246.1"/>
    <property type="molecule type" value="Genomic_DNA"/>
</dbReference>
<keyword evidence="8 17" id="KW-0479">Metal-binding</keyword>
<dbReference type="Gene3D" id="1.10.287.90">
    <property type="match status" value="1"/>
</dbReference>
<evidence type="ECO:0000259" key="19">
    <source>
        <dbReference type="PROSITE" id="PS50857"/>
    </source>
</evidence>
<organism evidence="21 22">
    <name type="scientific">Vulgatibacter incomptus</name>
    <dbReference type="NCBI Taxonomy" id="1391653"/>
    <lineage>
        <taxon>Bacteria</taxon>
        <taxon>Pseudomonadati</taxon>
        <taxon>Myxococcota</taxon>
        <taxon>Myxococcia</taxon>
        <taxon>Myxococcales</taxon>
        <taxon>Cystobacterineae</taxon>
        <taxon>Vulgatibacteraceae</taxon>
        <taxon>Vulgatibacter</taxon>
    </lineage>
</organism>
<dbReference type="AlphaFoldDB" id="A0A0K1PA06"/>
<dbReference type="RefSeq" id="WP_082342618.1">
    <property type="nucleotide sequence ID" value="NZ_CP012332.1"/>
</dbReference>
<evidence type="ECO:0000256" key="7">
    <source>
        <dbReference type="ARBA" id="ARBA00022692"/>
    </source>
</evidence>
<dbReference type="STRING" id="1391653.AKJ08_0633"/>
<comment type="subcellular location">
    <subcellularLocation>
        <location evidence="1">Membrane</location>
        <topology evidence="1">Multi-pass membrane protein</topology>
    </subcellularLocation>
</comment>
<dbReference type="GO" id="GO:0016491">
    <property type="term" value="F:oxidoreductase activity"/>
    <property type="evidence" value="ECO:0007669"/>
    <property type="project" value="InterPro"/>
</dbReference>
<evidence type="ECO:0000256" key="15">
    <source>
        <dbReference type="ARBA" id="ARBA00024688"/>
    </source>
</evidence>
<evidence type="ECO:0000256" key="8">
    <source>
        <dbReference type="ARBA" id="ARBA00022723"/>
    </source>
</evidence>
<dbReference type="InterPro" id="IPR001505">
    <property type="entry name" value="Copper_CuA"/>
</dbReference>
<gene>
    <name evidence="21" type="ORF">AKJ08_0633</name>
</gene>
<dbReference type="NCBIfam" id="TIGR02866">
    <property type="entry name" value="CoxB"/>
    <property type="match status" value="1"/>
</dbReference>
<reference evidence="21 22" key="1">
    <citation type="submission" date="2015-08" db="EMBL/GenBank/DDBJ databases">
        <authorList>
            <person name="Babu N.S."/>
            <person name="Beckwith C.J."/>
            <person name="Beseler K.G."/>
            <person name="Brison A."/>
            <person name="Carone J.V."/>
            <person name="Caskin T.P."/>
            <person name="Diamond M."/>
            <person name="Durham M.E."/>
            <person name="Foxe J.M."/>
            <person name="Go M."/>
            <person name="Henderson B.A."/>
            <person name="Jones I.B."/>
            <person name="McGettigan J.A."/>
            <person name="Micheletti S.J."/>
            <person name="Nasrallah M.E."/>
            <person name="Ortiz D."/>
            <person name="Piller C.R."/>
            <person name="Privatt S.R."/>
            <person name="Schneider S.L."/>
            <person name="Sharp S."/>
            <person name="Smith T.C."/>
            <person name="Stanton J.D."/>
            <person name="Ullery H.E."/>
            <person name="Wilson R.J."/>
            <person name="Serrano M.G."/>
            <person name="Buck G."/>
            <person name="Lee V."/>
            <person name="Wang Y."/>
            <person name="Carvalho R."/>
            <person name="Voegtly L."/>
            <person name="Shi R."/>
            <person name="Duckworth R."/>
            <person name="Johnson A."/>
            <person name="Loviza R."/>
            <person name="Walstead R."/>
            <person name="Shah Z."/>
            <person name="Kiflezghi M."/>
            <person name="Wade K."/>
            <person name="Ball S.L."/>
            <person name="Bradley K.W."/>
            <person name="Asai D.J."/>
            <person name="Bowman C.A."/>
            <person name="Russell D.A."/>
            <person name="Pope W.H."/>
            <person name="Jacobs-Sera D."/>
            <person name="Hendrix R.W."/>
            <person name="Hatfull G.F."/>
        </authorList>
    </citation>
    <scope>NUCLEOTIDE SEQUENCE [LARGE SCALE GENOMIC DNA]</scope>
    <source>
        <strain evidence="21 22">DSM 27710</strain>
    </source>
</reference>
<keyword evidence="9" id="KW-1278">Translocase</keyword>
<dbReference type="InterPro" id="IPR036257">
    <property type="entry name" value="Cyt_c_oxidase_su2_TM_sf"/>
</dbReference>
<evidence type="ECO:0000256" key="11">
    <source>
        <dbReference type="ARBA" id="ARBA00022989"/>
    </source>
</evidence>
<dbReference type="PROSITE" id="PS51007">
    <property type="entry name" value="CYTC"/>
    <property type="match status" value="1"/>
</dbReference>